<reference evidence="3 4" key="1">
    <citation type="submission" date="2017-03" db="EMBL/GenBank/DDBJ databases">
        <title>WGS assembly of Porphyra umbilicalis.</title>
        <authorList>
            <person name="Brawley S.H."/>
            <person name="Blouin N.A."/>
            <person name="Ficko-Blean E."/>
            <person name="Wheeler G.L."/>
            <person name="Lohr M."/>
            <person name="Goodson H.V."/>
            <person name="Jenkins J.W."/>
            <person name="Blaby-Haas C.E."/>
            <person name="Helliwell K.E."/>
            <person name="Chan C."/>
            <person name="Marriage T."/>
            <person name="Bhattacharya D."/>
            <person name="Klein A.S."/>
            <person name="Badis Y."/>
            <person name="Brodie J."/>
            <person name="Cao Y."/>
            <person name="Collen J."/>
            <person name="Dittami S.M."/>
            <person name="Gachon C.M."/>
            <person name="Green B.R."/>
            <person name="Karpowicz S."/>
            <person name="Kim J.W."/>
            <person name="Kudahl U."/>
            <person name="Lin S."/>
            <person name="Michel G."/>
            <person name="Mittag M."/>
            <person name="Olson B.J."/>
            <person name="Pangilinan J."/>
            <person name="Peng Y."/>
            <person name="Qiu H."/>
            <person name="Shu S."/>
            <person name="Singer J.T."/>
            <person name="Smith A.G."/>
            <person name="Sprecher B.N."/>
            <person name="Wagner V."/>
            <person name="Wang W."/>
            <person name="Wang Z.-Y."/>
            <person name="Yan J."/>
            <person name="Yarish C."/>
            <person name="Zoeuner-Riek S."/>
            <person name="Zhuang Y."/>
            <person name="Zou Y."/>
            <person name="Lindquist E.A."/>
            <person name="Grimwood J."/>
            <person name="Barry K."/>
            <person name="Rokhsar D.S."/>
            <person name="Schmutz J."/>
            <person name="Stiller J.W."/>
            <person name="Grossman A.R."/>
            <person name="Prochnik S.E."/>
        </authorList>
    </citation>
    <scope>NUCLEOTIDE SEQUENCE [LARGE SCALE GENOMIC DNA]</scope>
    <source>
        <strain evidence="3">4086291</strain>
    </source>
</reference>
<keyword evidence="2" id="KW-0472">Membrane</keyword>
<evidence type="ECO:0000256" key="1">
    <source>
        <dbReference type="SAM" id="MobiDB-lite"/>
    </source>
</evidence>
<evidence type="ECO:0000313" key="3">
    <source>
        <dbReference type="EMBL" id="OSX73412.1"/>
    </source>
</evidence>
<dbReference type="AlphaFoldDB" id="A0A1X6NXV8"/>
<keyword evidence="2" id="KW-1133">Transmembrane helix</keyword>
<name>A0A1X6NXV8_PORUM</name>
<protein>
    <submittedName>
        <fullName evidence="3">Uncharacterized protein</fullName>
    </submittedName>
</protein>
<organism evidence="3 4">
    <name type="scientific">Porphyra umbilicalis</name>
    <name type="common">Purple laver</name>
    <name type="synonym">Red alga</name>
    <dbReference type="NCBI Taxonomy" id="2786"/>
    <lineage>
        <taxon>Eukaryota</taxon>
        <taxon>Rhodophyta</taxon>
        <taxon>Bangiophyceae</taxon>
        <taxon>Bangiales</taxon>
        <taxon>Bangiaceae</taxon>
        <taxon>Porphyra</taxon>
    </lineage>
</organism>
<proteinExistence type="predicted"/>
<feature type="region of interest" description="Disordered" evidence="1">
    <location>
        <begin position="1"/>
        <end position="33"/>
    </location>
</feature>
<accession>A0A1X6NXV8</accession>
<feature type="region of interest" description="Disordered" evidence="1">
    <location>
        <begin position="423"/>
        <end position="463"/>
    </location>
</feature>
<feature type="transmembrane region" description="Helical" evidence="2">
    <location>
        <begin position="39"/>
        <end position="62"/>
    </location>
</feature>
<feature type="compositionally biased region" description="Low complexity" evidence="1">
    <location>
        <begin position="18"/>
        <end position="29"/>
    </location>
</feature>
<gene>
    <name evidence="3" type="ORF">BU14_0350s0005</name>
</gene>
<evidence type="ECO:0000313" key="4">
    <source>
        <dbReference type="Proteomes" id="UP000218209"/>
    </source>
</evidence>
<dbReference type="Proteomes" id="UP000218209">
    <property type="component" value="Unassembled WGS sequence"/>
</dbReference>
<dbReference type="EMBL" id="KV918998">
    <property type="protein sequence ID" value="OSX73412.1"/>
    <property type="molecule type" value="Genomic_DNA"/>
</dbReference>
<keyword evidence="4" id="KW-1185">Reference proteome</keyword>
<evidence type="ECO:0000256" key="2">
    <source>
        <dbReference type="SAM" id="Phobius"/>
    </source>
</evidence>
<sequence>MPVEEPLQTAEPEESLDPEVVGAAEVEAAPGEEDDAGSALVPIVIAVALTVATIALAACAVLTRARTGEPPGAAAAVMREAPPPLAPIEVEPPLEAVPIVETGAEGGLPGGDVAAAALATTAAGAGAVAAVPLMAGVTENPHDYQIGAGPVAPASPPPPAGYLTTADDEAFGAAGTTVAAPLAAVAASRDVDGIEGTTAVAPVVPVEPVEGEQYMAAGSALPATTATTADLPSAALPVAAGAAATGAFLAGKNSGSASSTDGATPMTDYNGYEPTMAAGDTTYDPPEAPVYTAPDVPDLPEVPPVPVVAPTEVAKESFHPYKQPPQTGGISSLGVYTDNTAGATGDDVGLPTGAAPTTPTVDTFEVPAEAPAFPAAEDYGVGLEEPASFGGKRMGDLGLPAAAGAGAGGIMGGLASSRDTLSGAYGSMTGSPGAAGGVDQGLPVVDSLDFTDSRNGVETYGRR</sequence>
<keyword evidence="2" id="KW-0812">Transmembrane</keyword>